<dbReference type="KEGG" id="rme:Rmet_6715"/>
<proteinExistence type="predicted"/>
<sequence>MHEAGPDAGVGKPGVFLDRQGIHVGAQAKTPVTVSHAQLANQPRLSDAARYVVSPFLQLPGNQIRSVVLLKGQLRMPMDVLSQRGKLVVQGEQVGKRCTRLGIDGHRQSKVMWLSLAMRW</sequence>
<dbReference type="AlphaFoldDB" id="D3DYC5"/>
<evidence type="ECO:0000313" key="1">
    <source>
        <dbReference type="EMBL" id="ADC45295.1"/>
    </source>
</evidence>
<organism evidence="1 2">
    <name type="scientific">Cupriavidus metallidurans (strain ATCC 43123 / DSM 2839 / NBRC 102507 / CH34)</name>
    <name type="common">Ralstonia metallidurans</name>
    <dbReference type="NCBI Taxonomy" id="266264"/>
    <lineage>
        <taxon>Bacteria</taxon>
        <taxon>Pseudomonadati</taxon>
        <taxon>Pseudomonadota</taxon>
        <taxon>Betaproteobacteria</taxon>
        <taxon>Burkholderiales</taxon>
        <taxon>Burkholderiaceae</taxon>
        <taxon>Cupriavidus</taxon>
    </lineage>
</organism>
<accession>D3DYC5</accession>
<gene>
    <name evidence="1" type="ordered locus">Rmet_6715</name>
</gene>
<dbReference type="HOGENOM" id="CLU_2047766_0_0_4"/>
<name>D3DYC5_CUPMC</name>
<reference evidence="2" key="1">
    <citation type="journal article" date="2010" name="PLoS ONE">
        <title>The complete genome sequence of Cupriavidus metallidurans strain CH34, a master survivalist in harsh and anthropogenic environments.</title>
        <authorList>
            <person name="Janssen P.J."/>
            <person name="Van Houdt R."/>
            <person name="Moors H."/>
            <person name="Monsieurs P."/>
            <person name="Morin N."/>
            <person name="Michaux A."/>
            <person name="Benotmane M.A."/>
            <person name="Leys N."/>
            <person name="Vallaeys T."/>
            <person name="Lapidus A."/>
            <person name="Monchy S."/>
            <person name="Medigue C."/>
            <person name="Taghavi S."/>
            <person name="McCorkle S."/>
            <person name="Dunn J."/>
            <person name="van der Lelie D."/>
            <person name="Mergeay M."/>
        </authorList>
    </citation>
    <scope>NUCLEOTIDE SEQUENCE [LARGE SCALE GENOMIC DNA]</scope>
    <source>
        <strain evidence="2">ATCC 43123 / DSM 2839 / NBRC 102507 / CH34</strain>
    </source>
</reference>
<evidence type="ECO:0000313" key="2">
    <source>
        <dbReference type="Proteomes" id="UP000002429"/>
    </source>
</evidence>
<protein>
    <submittedName>
        <fullName evidence="1">Uncharacterized protein</fullName>
    </submittedName>
</protein>
<keyword evidence="1" id="KW-0614">Plasmid</keyword>
<geneLocation type="plasmid" evidence="1 2">
    <name>megaplasmid</name>
</geneLocation>
<dbReference type="EMBL" id="CP000353">
    <property type="protein sequence ID" value="ADC45295.1"/>
    <property type="molecule type" value="Genomic_DNA"/>
</dbReference>
<keyword evidence="2" id="KW-1185">Reference proteome</keyword>
<dbReference type="Proteomes" id="UP000002429">
    <property type="component" value="Plasmid megaplasmid"/>
</dbReference>